<name>T1JXK6_TETUR</name>
<accession>T1JXK6</accession>
<feature type="transmembrane region" description="Helical" evidence="5">
    <location>
        <begin position="452"/>
        <end position="474"/>
    </location>
</feature>
<dbReference type="InterPro" id="IPR002293">
    <property type="entry name" value="AA/rel_permease1"/>
</dbReference>
<dbReference type="HOGENOM" id="CLU_007946_15_7_1"/>
<dbReference type="GO" id="GO:0015171">
    <property type="term" value="F:amino acid transmembrane transporter activity"/>
    <property type="evidence" value="ECO:0007669"/>
    <property type="project" value="TreeGrafter"/>
</dbReference>
<evidence type="ECO:0000313" key="7">
    <source>
        <dbReference type="EnsemblMetazoa" id="tetur02g12290.1"/>
    </source>
</evidence>
<feature type="transmembrane region" description="Helical" evidence="5">
    <location>
        <begin position="30"/>
        <end position="49"/>
    </location>
</feature>
<feature type="transmembrane region" description="Helical" evidence="5">
    <location>
        <begin position="228"/>
        <end position="249"/>
    </location>
</feature>
<dbReference type="OrthoDB" id="3900342at2759"/>
<feature type="transmembrane region" description="Helical" evidence="5">
    <location>
        <begin position="544"/>
        <end position="560"/>
    </location>
</feature>
<proteinExistence type="predicted"/>
<dbReference type="PIRSF" id="PIRSF006060">
    <property type="entry name" value="AA_transporter"/>
    <property type="match status" value="1"/>
</dbReference>
<feature type="transmembrane region" description="Helical" evidence="5">
    <location>
        <begin position="189"/>
        <end position="208"/>
    </location>
</feature>
<dbReference type="STRING" id="32264.T1JXK6"/>
<dbReference type="Pfam" id="PF13906">
    <property type="entry name" value="AA_permease_C"/>
    <property type="match status" value="1"/>
</dbReference>
<keyword evidence="8" id="KW-1185">Reference proteome</keyword>
<dbReference type="eggNOG" id="KOG1286">
    <property type="taxonomic scope" value="Eukaryota"/>
</dbReference>
<evidence type="ECO:0000256" key="4">
    <source>
        <dbReference type="ARBA" id="ARBA00023136"/>
    </source>
</evidence>
<feature type="transmembrane region" description="Helical" evidence="5">
    <location>
        <begin position="92"/>
        <end position="110"/>
    </location>
</feature>
<evidence type="ECO:0000256" key="1">
    <source>
        <dbReference type="ARBA" id="ARBA00004141"/>
    </source>
</evidence>
<evidence type="ECO:0000313" key="8">
    <source>
        <dbReference type="Proteomes" id="UP000015104"/>
    </source>
</evidence>
<evidence type="ECO:0000256" key="2">
    <source>
        <dbReference type="ARBA" id="ARBA00022692"/>
    </source>
</evidence>
<organism evidence="7 8">
    <name type="scientific">Tetranychus urticae</name>
    <name type="common">Two-spotted spider mite</name>
    <dbReference type="NCBI Taxonomy" id="32264"/>
    <lineage>
        <taxon>Eukaryota</taxon>
        <taxon>Metazoa</taxon>
        <taxon>Ecdysozoa</taxon>
        <taxon>Arthropoda</taxon>
        <taxon>Chelicerata</taxon>
        <taxon>Arachnida</taxon>
        <taxon>Acari</taxon>
        <taxon>Acariformes</taxon>
        <taxon>Trombidiformes</taxon>
        <taxon>Prostigmata</taxon>
        <taxon>Eleutherengona</taxon>
        <taxon>Raphignathae</taxon>
        <taxon>Tetranychoidea</taxon>
        <taxon>Tetranychidae</taxon>
        <taxon>Tetranychus</taxon>
    </lineage>
</organism>
<dbReference type="EMBL" id="CAEY01000829">
    <property type="status" value="NOT_ANNOTATED_CDS"/>
    <property type="molecule type" value="Genomic_DNA"/>
</dbReference>
<dbReference type="Proteomes" id="UP000015104">
    <property type="component" value="Unassembled WGS sequence"/>
</dbReference>
<dbReference type="Pfam" id="PF13520">
    <property type="entry name" value="AA_permease_2"/>
    <property type="match status" value="1"/>
</dbReference>
<dbReference type="GO" id="GO:0005886">
    <property type="term" value="C:plasma membrane"/>
    <property type="evidence" value="ECO:0007669"/>
    <property type="project" value="TreeGrafter"/>
</dbReference>
<feature type="transmembrane region" description="Helical" evidence="5">
    <location>
        <begin position="270"/>
        <end position="295"/>
    </location>
</feature>
<evidence type="ECO:0000256" key="3">
    <source>
        <dbReference type="ARBA" id="ARBA00022989"/>
    </source>
</evidence>
<gene>
    <name evidence="7" type="primary">107371244</name>
</gene>
<dbReference type="PANTHER" id="PTHR43243">
    <property type="entry name" value="INNER MEMBRANE TRANSPORTER YGJI-RELATED"/>
    <property type="match status" value="1"/>
</dbReference>
<comment type="subcellular location">
    <subcellularLocation>
        <location evidence="1">Membrane</location>
        <topology evidence="1">Multi-pass membrane protein</topology>
    </subcellularLocation>
</comment>
<reference evidence="7" key="2">
    <citation type="submission" date="2015-06" db="UniProtKB">
        <authorList>
            <consortium name="EnsemblMetazoa"/>
        </authorList>
    </citation>
    <scope>IDENTIFICATION</scope>
</reference>
<evidence type="ECO:0000256" key="5">
    <source>
        <dbReference type="SAM" id="Phobius"/>
    </source>
</evidence>
<dbReference type="Gene3D" id="1.20.1740.10">
    <property type="entry name" value="Amino acid/polyamine transporter I"/>
    <property type="match status" value="1"/>
</dbReference>
<keyword evidence="3 5" id="KW-1133">Transmembrane helix</keyword>
<dbReference type="InterPro" id="IPR029485">
    <property type="entry name" value="CAT_C"/>
</dbReference>
<dbReference type="AlphaFoldDB" id="T1JXK6"/>
<feature type="domain" description="Cationic amino acid transporter C-terminal" evidence="6">
    <location>
        <begin position="513"/>
        <end position="563"/>
    </location>
</feature>
<feature type="transmembrane region" description="Helical" evidence="5">
    <location>
        <begin position="61"/>
        <end position="80"/>
    </location>
</feature>
<sequence>MSNVINKFTRRKPIQSEEDKTQLKRCLNSFDLISLGVGSSLGQAVYIIIGQIVSRKAGPSALISFGFAGLAAFLSAMCFAEFGSITPKAGSAYIYAYVTVGELVAFTIGWNLSLEYLVGTACSARGLSEYLDGFLGGAFSNIFKNYFPINIPFFSPYFDPVSFMTVLAVSVIIGFGVRESIRVIHVFNLVNLYATFFIILCGLTAIEWSNWRLPESSIPEGYGVGGFFPYGINGMLSGAGTAFWAFIGFDCIATTGDETENPKKRVPYSIFATVIIVASVLFLSSFVATLVTPYYYQDTASPWDEIFKMLGWSGFPILIITAGALTSLIGAVFGALHPLPRILYAMSSDRLVYSFFSKINSKTQTPFFSTLLAGFLAALLAALFESRDLADLGSIGTLLVYAIVAGAILVLRYVDLNETEDLLMPDDYPKRWDERLIRSYFRLKSTSHLIMFLLKSIYLMIFVLVTALFIYQQFIPESSLAGYFCLILALITVFLIVVLSNQPQKTRYGSKDYIAPLVPYLPCLSIFVNLYLMSRLTLLTWSRFTIWTLFGAIIYFTFGIKNSIGYLKKSNSSDDFEKYTRRKSYGTLEH</sequence>
<keyword evidence="2 5" id="KW-0812">Transmembrane</keyword>
<reference evidence="8" key="1">
    <citation type="submission" date="2011-08" db="EMBL/GenBank/DDBJ databases">
        <authorList>
            <person name="Rombauts S."/>
        </authorList>
    </citation>
    <scope>NUCLEOTIDE SEQUENCE</scope>
    <source>
        <strain evidence="8">London</strain>
    </source>
</reference>
<feature type="transmembrane region" description="Helical" evidence="5">
    <location>
        <begin position="480"/>
        <end position="501"/>
    </location>
</feature>
<feature type="transmembrane region" description="Helical" evidence="5">
    <location>
        <begin position="315"/>
        <end position="336"/>
    </location>
</feature>
<dbReference type="PANTHER" id="PTHR43243:SF20">
    <property type="entry name" value="CATIONIC AMINO ACID TRANSPORTER 3"/>
    <property type="match status" value="1"/>
</dbReference>
<feature type="transmembrane region" description="Helical" evidence="5">
    <location>
        <begin position="395"/>
        <end position="414"/>
    </location>
</feature>
<dbReference type="KEGG" id="tut:107371244"/>
<dbReference type="EnsemblMetazoa" id="tetur02g12290.1">
    <property type="protein sequence ID" value="tetur02g12290.1"/>
    <property type="gene ID" value="tetur02g12290"/>
</dbReference>
<evidence type="ECO:0000259" key="6">
    <source>
        <dbReference type="Pfam" id="PF13906"/>
    </source>
</evidence>
<feature type="transmembrane region" description="Helical" evidence="5">
    <location>
        <begin position="513"/>
        <end position="532"/>
    </location>
</feature>
<feature type="transmembrane region" description="Helical" evidence="5">
    <location>
        <begin position="157"/>
        <end position="177"/>
    </location>
</feature>
<keyword evidence="4 5" id="KW-0472">Membrane</keyword>
<feature type="transmembrane region" description="Helical" evidence="5">
    <location>
        <begin position="365"/>
        <end position="383"/>
    </location>
</feature>
<protein>
    <recommendedName>
        <fullName evidence="6">Cationic amino acid transporter C-terminal domain-containing protein</fullName>
    </recommendedName>
</protein>